<keyword evidence="4" id="KW-1185">Reference proteome</keyword>
<dbReference type="InterPro" id="IPR044528">
    <property type="entry name" value="POD-like_MBL-fold"/>
</dbReference>
<dbReference type="GO" id="GO:0070813">
    <property type="term" value="P:hydrogen sulfide metabolic process"/>
    <property type="evidence" value="ECO:0007669"/>
    <property type="project" value="TreeGrafter"/>
</dbReference>
<name>A0A1W2E137_9SPHI</name>
<dbReference type="Proteomes" id="UP000192678">
    <property type="component" value="Unassembled WGS sequence"/>
</dbReference>
<reference evidence="3 4" key="1">
    <citation type="submission" date="2017-04" db="EMBL/GenBank/DDBJ databases">
        <authorList>
            <person name="Afonso C.L."/>
            <person name="Miller P.J."/>
            <person name="Scott M.A."/>
            <person name="Spackman E."/>
            <person name="Goraichik I."/>
            <person name="Dimitrov K.M."/>
            <person name="Suarez D.L."/>
            <person name="Swayne D.E."/>
        </authorList>
    </citation>
    <scope>NUCLEOTIDE SEQUENCE [LARGE SCALE GENOMIC DNA]</scope>
    <source>
        <strain evidence="3 4">DSM 19625</strain>
    </source>
</reference>
<evidence type="ECO:0000256" key="1">
    <source>
        <dbReference type="ARBA" id="ARBA00022723"/>
    </source>
</evidence>
<dbReference type="OrthoDB" id="9784009at2"/>
<dbReference type="InterPro" id="IPR036873">
    <property type="entry name" value="Rhodanese-like_dom_sf"/>
</dbReference>
<protein>
    <submittedName>
        <fullName evidence="3">Glyoxylase, beta-lactamase superfamily II</fullName>
    </submittedName>
</protein>
<dbReference type="InterPro" id="IPR036866">
    <property type="entry name" value="RibonucZ/Hydroxyglut_hydro"/>
</dbReference>
<dbReference type="FunFam" id="3.60.15.10:FF:000030">
    <property type="entry name" value="Metallo-beta-lactamase family protein"/>
    <property type="match status" value="1"/>
</dbReference>
<dbReference type="SUPFAM" id="SSF56281">
    <property type="entry name" value="Metallo-hydrolase/oxidoreductase"/>
    <property type="match status" value="1"/>
</dbReference>
<keyword evidence="1" id="KW-0479">Metal-binding</keyword>
<dbReference type="SMART" id="SM00849">
    <property type="entry name" value="Lactamase_B"/>
    <property type="match status" value="1"/>
</dbReference>
<dbReference type="SUPFAM" id="SSF52821">
    <property type="entry name" value="Rhodanese/Cell cycle control phosphatase"/>
    <property type="match status" value="2"/>
</dbReference>
<dbReference type="GO" id="GO:0046872">
    <property type="term" value="F:metal ion binding"/>
    <property type="evidence" value="ECO:0007669"/>
    <property type="project" value="UniProtKB-KW"/>
</dbReference>
<dbReference type="Pfam" id="PF00753">
    <property type="entry name" value="Lactamase_B"/>
    <property type="match status" value="1"/>
</dbReference>
<dbReference type="InterPro" id="IPR001763">
    <property type="entry name" value="Rhodanese-like_dom"/>
</dbReference>
<dbReference type="RefSeq" id="WP_084290472.1">
    <property type="nucleotide sequence ID" value="NZ_FWYB01000009.1"/>
</dbReference>
<organism evidence="3 4">
    <name type="scientific">Pedobacter nyackensis</name>
    <dbReference type="NCBI Taxonomy" id="475255"/>
    <lineage>
        <taxon>Bacteria</taxon>
        <taxon>Pseudomonadati</taxon>
        <taxon>Bacteroidota</taxon>
        <taxon>Sphingobacteriia</taxon>
        <taxon>Sphingobacteriales</taxon>
        <taxon>Sphingobacteriaceae</taxon>
        <taxon>Pedobacter</taxon>
    </lineage>
</organism>
<dbReference type="CDD" id="cd07724">
    <property type="entry name" value="POD-like_MBL-fold"/>
    <property type="match status" value="1"/>
</dbReference>
<dbReference type="PROSITE" id="PS50206">
    <property type="entry name" value="RHODANESE_3"/>
    <property type="match status" value="2"/>
</dbReference>
<dbReference type="EMBL" id="FWYB01000009">
    <property type="protein sequence ID" value="SMD03167.1"/>
    <property type="molecule type" value="Genomic_DNA"/>
</dbReference>
<feature type="domain" description="Rhodanese" evidence="2">
    <location>
        <begin position="269"/>
        <end position="360"/>
    </location>
</feature>
<dbReference type="InterPro" id="IPR001279">
    <property type="entry name" value="Metallo-B-lactamas"/>
</dbReference>
<dbReference type="SMART" id="SM00450">
    <property type="entry name" value="RHOD"/>
    <property type="match status" value="2"/>
</dbReference>
<dbReference type="CDD" id="cd00158">
    <property type="entry name" value="RHOD"/>
    <property type="match status" value="2"/>
</dbReference>
<feature type="domain" description="Rhodanese" evidence="2">
    <location>
        <begin position="375"/>
        <end position="463"/>
    </location>
</feature>
<gene>
    <name evidence="3" type="ORF">SAMN04488101_10947</name>
</gene>
<evidence type="ECO:0000313" key="4">
    <source>
        <dbReference type="Proteomes" id="UP000192678"/>
    </source>
</evidence>
<accession>A0A1W2E137</accession>
<dbReference type="GO" id="GO:0050313">
    <property type="term" value="F:sulfur dioxygenase activity"/>
    <property type="evidence" value="ECO:0007669"/>
    <property type="project" value="InterPro"/>
</dbReference>
<evidence type="ECO:0000259" key="2">
    <source>
        <dbReference type="PROSITE" id="PS50206"/>
    </source>
</evidence>
<proteinExistence type="predicted"/>
<evidence type="ECO:0000313" key="3">
    <source>
        <dbReference type="EMBL" id="SMD03167.1"/>
    </source>
</evidence>
<dbReference type="PANTHER" id="PTHR43084">
    <property type="entry name" value="PERSULFIDE DIOXYGENASE ETHE1"/>
    <property type="match status" value="1"/>
</dbReference>
<dbReference type="STRING" id="475255.SAMN04488101_10947"/>
<dbReference type="Pfam" id="PF00581">
    <property type="entry name" value="Rhodanese"/>
    <property type="match status" value="2"/>
</dbReference>
<dbReference type="Gene3D" id="3.60.15.10">
    <property type="entry name" value="Ribonuclease Z/Hydroxyacylglutathione hydrolase-like"/>
    <property type="match status" value="1"/>
</dbReference>
<dbReference type="AlphaFoldDB" id="A0A1W2E137"/>
<sequence>MIIEQIYTGCLAQGAYYIQSGNEAAIIDPLRETKPYIEKAAASDATIKYIFETHFHADFVSGHIDLAKQTGAPIIYGPDANPTFKAQIAKDGDTYKIGDLTIKVLHTPGHTMESTSYLLIDKHGNETALFSGDTLFIGDVGRPDLAQKAVHMTQEELAAMLFDSLRQKIMPLNDDIIVYPAHGAGSACGKNMSKETTDTLGHQKKTNYALRADMTKSEFIKEVTNGLTPPPAYFPLNVKMNREGYDAFEHVLKKGTQALDPKAFEILANETNAILLDTREAQVFGQAFIPNSINIGIDGNFAPWVGALIPDIKQEILIIAEKGREEEIVTRLARVGYDNAIGYLSGGIEAWMSDGKEIDKVEVITSAELALKIEVENGINILDVRKKSEYYAEHLLDAENIPLDYLNEGMNKLDKNKTYYVHCAGGYRSMIFNSILRARGFNQLVDIKGGYNAIKESGKLEVSPYVCPSTMKTEKL</sequence>
<dbReference type="PANTHER" id="PTHR43084:SF1">
    <property type="entry name" value="PERSULFIDE DIOXYGENASE ETHE1, MITOCHONDRIAL"/>
    <property type="match status" value="1"/>
</dbReference>
<dbReference type="GO" id="GO:0006749">
    <property type="term" value="P:glutathione metabolic process"/>
    <property type="evidence" value="ECO:0007669"/>
    <property type="project" value="InterPro"/>
</dbReference>
<dbReference type="Gene3D" id="3.40.250.10">
    <property type="entry name" value="Rhodanese-like domain"/>
    <property type="match status" value="2"/>
</dbReference>
<dbReference type="InterPro" id="IPR051682">
    <property type="entry name" value="Mito_Persulfide_Diox"/>
</dbReference>